<accession>A0A4Y3KLQ4</accession>
<proteinExistence type="predicted"/>
<dbReference type="RefSeq" id="WP_141369526.1">
    <property type="nucleotide sequence ID" value="NZ_BJLQ01000008.1"/>
</dbReference>
<feature type="domain" description="Transglutaminase-like" evidence="1">
    <location>
        <begin position="167"/>
        <end position="234"/>
    </location>
</feature>
<dbReference type="PANTHER" id="PTHR33490">
    <property type="entry name" value="BLR5614 PROTEIN-RELATED"/>
    <property type="match status" value="1"/>
</dbReference>
<comment type="caution">
    <text evidence="2">The sequence shown here is derived from an EMBL/GenBank/DDBJ whole genome shotgun (WGS) entry which is preliminary data.</text>
</comment>
<protein>
    <recommendedName>
        <fullName evidence="1">Transglutaminase-like domain-containing protein</fullName>
    </recommendedName>
</protein>
<sequence>MSRLRVVHTSTFRYATPVQASYNEARMTPVSQAGQTVVSSHLEARPQTWSYEYRDYWGTAVTAFEVLVPHESMVITAEHVVETGELVAPRTVLGWDELAAPDVRDRMAEFLSDTPTTAPPQGVVELAVAAADGLGPADAAVAVCSALRDRVEYIPGATAVHTPATEAWDAKAGVCQDVAHLALGALRSLGIPARYVSGYLHPSRGGEIGETVTGESHAWVEWWVGDWVAYDPTNRIPAGGHHVVLARGRSYDDVAPLRGIYAGAGTQELEVEVRITRES</sequence>
<reference evidence="2 3" key="1">
    <citation type="submission" date="2019-06" db="EMBL/GenBank/DDBJ databases">
        <title>Whole genome shotgun sequence of Cellulomonas gelida NBRC 3748.</title>
        <authorList>
            <person name="Hosoyama A."/>
            <person name="Uohara A."/>
            <person name="Ohji S."/>
            <person name="Ichikawa N."/>
        </authorList>
    </citation>
    <scope>NUCLEOTIDE SEQUENCE [LARGE SCALE GENOMIC DNA]</scope>
    <source>
        <strain evidence="2 3">NBRC 3748</strain>
    </source>
</reference>
<dbReference type="InterPro" id="IPR002931">
    <property type="entry name" value="Transglutaminase-like"/>
</dbReference>
<dbReference type="OrthoDB" id="9804023at2"/>
<dbReference type="Pfam" id="PF01841">
    <property type="entry name" value="Transglut_core"/>
    <property type="match status" value="1"/>
</dbReference>
<dbReference type="SUPFAM" id="SSF54001">
    <property type="entry name" value="Cysteine proteinases"/>
    <property type="match status" value="1"/>
</dbReference>
<dbReference type="SMART" id="SM00460">
    <property type="entry name" value="TGc"/>
    <property type="match status" value="1"/>
</dbReference>
<dbReference type="InterPro" id="IPR038765">
    <property type="entry name" value="Papain-like_cys_pep_sf"/>
</dbReference>
<dbReference type="Pfam" id="PF08379">
    <property type="entry name" value="Bact_transglu_N"/>
    <property type="match status" value="1"/>
</dbReference>
<organism evidence="2 3">
    <name type="scientific">Cellulomonas gelida</name>
    <dbReference type="NCBI Taxonomy" id="1712"/>
    <lineage>
        <taxon>Bacteria</taxon>
        <taxon>Bacillati</taxon>
        <taxon>Actinomycetota</taxon>
        <taxon>Actinomycetes</taxon>
        <taxon>Micrococcales</taxon>
        <taxon>Cellulomonadaceae</taxon>
        <taxon>Cellulomonas</taxon>
    </lineage>
</organism>
<keyword evidence="3" id="KW-1185">Reference proteome</keyword>
<dbReference type="Gene3D" id="3.10.620.30">
    <property type="match status" value="1"/>
</dbReference>
<evidence type="ECO:0000313" key="2">
    <source>
        <dbReference type="EMBL" id="GEA83880.1"/>
    </source>
</evidence>
<evidence type="ECO:0000313" key="3">
    <source>
        <dbReference type="Proteomes" id="UP000320461"/>
    </source>
</evidence>
<dbReference type="Proteomes" id="UP000320461">
    <property type="component" value="Unassembled WGS sequence"/>
</dbReference>
<name>A0A4Y3KLQ4_9CELL</name>
<gene>
    <name evidence="2" type="ORF">CGE01nite_11310</name>
</gene>
<dbReference type="PANTHER" id="PTHR33490:SF6">
    <property type="entry name" value="SLL1049 PROTEIN"/>
    <property type="match status" value="1"/>
</dbReference>
<dbReference type="AlphaFoldDB" id="A0A4Y3KLQ4"/>
<dbReference type="InterPro" id="IPR013589">
    <property type="entry name" value="Bac_transglu_N"/>
</dbReference>
<evidence type="ECO:0000259" key="1">
    <source>
        <dbReference type="SMART" id="SM00460"/>
    </source>
</evidence>
<dbReference type="EMBL" id="BJLQ01000008">
    <property type="protein sequence ID" value="GEA83880.1"/>
    <property type="molecule type" value="Genomic_DNA"/>
</dbReference>